<dbReference type="Pfam" id="PF14111">
    <property type="entry name" value="DUF4283"/>
    <property type="match status" value="1"/>
</dbReference>
<dbReference type="EMBL" id="CP133618">
    <property type="protein sequence ID" value="WMV37120.1"/>
    <property type="molecule type" value="Genomic_DNA"/>
</dbReference>
<accession>A0AAF0U0R1</accession>
<organism evidence="2 3">
    <name type="scientific">Solanum verrucosum</name>
    <dbReference type="NCBI Taxonomy" id="315347"/>
    <lineage>
        <taxon>Eukaryota</taxon>
        <taxon>Viridiplantae</taxon>
        <taxon>Streptophyta</taxon>
        <taxon>Embryophyta</taxon>
        <taxon>Tracheophyta</taxon>
        <taxon>Spermatophyta</taxon>
        <taxon>Magnoliopsida</taxon>
        <taxon>eudicotyledons</taxon>
        <taxon>Gunneridae</taxon>
        <taxon>Pentapetalae</taxon>
        <taxon>asterids</taxon>
        <taxon>lamiids</taxon>
        <taxon>Solanales</taxon>
        <taxon>Solanaceae</taxon>
        <taxon>Solanoideae</taxon>
        <taxon>Solaneae</taxon>
        <taxon>Solanum</taxon>
    </lineage>
</organism>
<name>A0AAF0U0R1_SOLVR</name>
<sequence>MARGRGRGKGRPRRETILTLGSANGARIELEGKKEEGEVSINETGAPPVTTKEKSKDLIESWANLFAKNRSVTNGMTLSYIPPQVIDGKSVIQLDKTNVDRETAKWKCVMIVYVLGESPGYNTMHRYISQTWAEVVAPEIFMHDEGYFIVRFQSVEDMIASAIGIPMFADECTTKQTRISFARMLVEVDVTKPLPEEINVMDPTGKTIVQGVKYDWKPIFCQKCQVVGHVCLPEQAMRSRRSPKKVVHKWISKEVVKPVVTTAKEVPRQETSPIAGPSGVITSLQPSPNLTLENFHMLQPTPVRNGFSPLSMLWDERDTIPPDKGGQPITQ</sequence>
<evidence type="ECO:0000313" key="3">
    <source>
        <dbReference type="Proteomes" id="UP001234989"/>
    </source>
</evidence>
<dbReference type="AlphaFoldDB" id="A0AAF0U0R1"/>
<feature type="domain" description="DUF4283" evidence="1">
    <location>
        <begin position="103"/>
        <end position="158"/>
    </location>
</feature>
<proteinExistence type="predicted"/>
<evidence type="ECO:0000259" key="1">
    <source>
        <dbReference type="Pfam" id="PF14111"/>
    </source>
</evidence>
<gene>
    <name evidence="2" type="ORF">MTR67_030505</name>
</gene>
<dbReference type="PANTHER" id="PTHR33233">
    <property type="entry name" value="ENDONUCLEASE/EXONUCLEASE/PHOSPHATASE"/>
    <property type="match status" value="1"/>
</dbReference>
<dbReference type="PANTHER" id="PTHR33233:SF17">
    <property type="entry name" value="DUF4283 DOMAIN-CONTAINING PROTEIN"/>
    <property type="match status" value="1"/>
</dbReference>
<dbReference type="Proteomes" id="UP001234989">
    <property type="component" value="Chromosome 7"/>
</dbReference>
<reference evidence="2" key="1">
    <citation type="submission" date="2023-08" db="EMBL/GenBank/DDBJ databases">
        <title>A de novo genome assembly of Solanum verrucosum Schlechtendal, a Mexican diploid species geographically isolated from the other diploid A-genome species in potato relatives.</title>
        <authorList>
            <person name="Hosaka K."/>
        </authorList>
    </citation>
    <scope>NUCLEOTIDE SEQUENCE</scope>
    <source>
        <tissue evidence="2">Young leaves</tissue>
    </source>
</reference>
<dbReference type="InterPro" id="IPR025558">
    <property type="entry name" value="DUF4283"/>
</dbReference>
<evidence type="ECO:0000313" key="2">
    <source>
        <dbReference type="EMBL" id="WMV37120.1"/>
    </source>
</evidence>
<keyword evidence="3" id="KW-1185">Reference proteome</keyword>
<protein>
    <recommendedName>
        <fullName evidence="1">DUF4283 domain-containing protein</fullName>
    </recommendedName>
</protein>